<proteinExistence type="predicted"/>
<gene>
    <name evidence="1" type="ORF">OQZ29_05495</name>
</gene>
<dbReference type="Gene3D" id="2.130.10.10">
    <property type="entry name" value="YVTN repeat-like/Quinoprotein amine dehydrogenase"/>
    <property type="match status" value="2"/>
</dbReference>
<name>A0A9X3DBC9_9SPHI</name>
<evidence type="ECO:0000313" key="2">
    <source>
        <dbReference type="Proteomes" id="UP001142592"/>
    </source>
</evidence>
<keyword evidence="2" id="KW-1185">Reference proteome</keyword>
<dbReference type="InterPro" id="IPR015943">
    <property type="entry name" value="WD40/YVTN_repeat-like_dom_sf"/>
</dbReference>
<dbReference type="EMBL" id="JAPJUH010000002">
    <property type="protein sequence ID" value="MCX3264189.1"/>
    <property type="molecule type" value="Genomic_DNA"/>
</dbReference>
<comment type="caution">
    <text evidence="1">The sequence shown here is derived from an EMBL/GenBank/DDBJ whole genome shotgun (WGS) entry which is preliminary data.</text>
</comment>
<organism evidence="1 2">
    <name type="scientific">Pedobacter agri</name>
    <dbReference type="NCBI Taxonomy" id="454586"/>
    <lineage>
        <taxon>Bacteria</taxon>
        <taxon>Pseudomonadati</taxon>
        <taxon>Bacteroidota</taxon>
        <taxon>Sphingobacteriia</taxon>
        <taxon>Sphingobacteriales</taxon>
        <taxon>Sphingobacteriaceae</taxon>
        <taxon>Pedobacter</taxon>
    </lineage>
</organism>
<dbReference type="InterPro" id="IPR011964">
    <property type="entry name" value="YVTN_b-propeller_repeat"/>
</dbReference>
<dbReference type="RefSeq" id="WP_202947158.1">
    <property type="nucleotide sequence ID" value="NZ_JAPJUH010000002.1"/>
</dbReference>
<dbReference type="Proteomes" id="UP001142592">
    <property type="component" value="Unassembled WGS sequence"/>
</dbReference>
<dbReference type="InterPro" id="IPR019405">
    <property type="entry name" value="Lactonase_7-beta_prop"/>
</dbReference>
<dbReference type="InterPro" id="IPR051200">
    <property type="entry name" value="Host-pathogen_enzymatic-act"/>
</dbReference>
<accession>A0A9X3DBC9</accession>
<reference evidence="1" key="1">
    <citation type="submission" date="2022-11" db="EMBL/GenBank/DDBJ databases">
        <authorList>
            <person name="Graham C."/>
            <person name="Newman J.D."/>
        </authorList>
    </citation>
    <scope>NUCLEOTIDE SEQUENCE</scope>
    <source>
        <strain evidence="1">DSM 19486</strain>
    </source>
</reference>
<dbReference type="PANTHER" id="PTHR47197:SF3">
    <property type="entry name" value="DIHYDRO-HEME D1 DEHYDROGENASE"/>
    <property type="match status" value="1"/>
</dbReference>
<sequence>MNITGKSLAQMPFDGAIKNNSLAVSPDEKTAVASYSDSTQIKIYDLDKGSLKTTIKGFVNPRNILFSPDGKLLYITDSSHGYLMAYDAATFQLIEKFPVGYGAFGTTISDDGRRIFINNEAASTVTVLNVANHEADTVIRGFHQPRQGVKLNPENTKLYVTNFENDHITIVDVKTLKTEGEVKGFNKIRAISISKDGKTLYAANSGSSELLVVDVAGKKITQRIPVGKDNYGASLSPDGKFLLSGNKVDNTVSVVDVKTYKNIQTIKGFKEPRQAIVFSKDGKFFYVLNNDLSLDKVSMANYKIVESMK</sequence>
<protein>
    <submittedName>
        <fullName evidence="1">Beta-propeller fold lactonase family protein</fullName>
    </submittedName>
</protein>
<dbReference type="Pfam" id="PF10282">
    <property type="entry name" value="Lactonase"/>
    <property type="match status" value="1"/>
</dbReference>
<dbReference type="AlphaFoldDB" id="A0A9X3DBC9"/>
<evidence type="ECO:0000313" key="1">
    <source>
        <dbReference type="EMBL" id="MCX3264189.1"/>
    </source>
</evidence>
<dbReference type="PANTHER" id="PTHR47197">
    <property type="entry name" value="PROTEIN NIRF"/>
    <property type="match status" value="1"/>
</dbReference>
<dbReference type="InterPro" id="IPR011048">
    <property type="entry name" value="Haem_d1_sf"/>
</dbReference>
<dbReference type="SUPFAM" id="SSF51004">
    <property type="entry name" value="C-terminal (heme d1) domain of cytochrome cd1-nitrite reductase"/>
    <property type="match status" value="1"/>
</dbReference>
<dbReference type="NCBIfam" id="TIGR02276">
    <property type="entry name" value="beta_rpt_yvtn"/>
    <property type="match status" value="1"/>
</dbReference>